<keyword evidence="5 7" id="KW-0472">Membrane</keyword>
<evidence type="ECO:0000256" key="2">
    <source>
        <dbReference type="ARBA" id="ARBA00022448"/>
    </source>
</evidence>
<comment type="subcellular location">
    <subcellularLocation>
        <location evidence="7">Cell membrane</location>
        <topology evidence="7">Peripheral membrane protein</topology>
    </subcellularLocation>
    <subcellularLocation>
        <location evidence="1">Membrane</location>
    </subcellularLocation>
</comment>
<keyword evidence="7" id="KW-1003">Cell membrane</keyword>
<accession>A0A1B1Y9D8</accession>
<gene>
    <name evidence="7" type="primary">atpH</name>
    <name evidence="8" type="ORF">AXE80_14055</name>
</gene>
<keyword evidence="9" id="KW-1185">Reference proteome</keyword>
<proteinExistence type="inferred from homology"/>
<evidence type="ECO:0000313" key="8">
    <source>
        <dbReference type="EMBL" id="ANW97348.1"/>
    </source>
</evidence>
<comment type="similarity">
    <text evidence="7">Belongs to the ATPase delta chain family.</text>
</comment>
<name>A0A1B1Y9D8_9FLAO</name>
<evidence type="ECO:0000256" key="6">
    <source>
        <dbReference type="ARBA" id="ARBA00023310"/>
    </source>
</evidence>
<dbReference type="NCBIfam" id="TIGR01145">
    <property type="entry name" value="ATP_synt_delta"/>
    <property type="match status" value="1"/>
</dbReference>
<dbReference type="STRING" id="1790137.AXE80_14055"/>
<sequence length="184" mass="20145">MSTRAALRYAKAILNLAEDNKSEDAVNADMQLIAATIAESQDLEVMLKSPIVKTSEKVNALEGIFGKQINSYSLGLIKLLGEKRRLDILALVSKSYQTIYNHSKSIKVAQVTTAVPLTKALESKVVDKIKELTGSATSIENIINPEIIGGFVLRIGDIQYDASVSRSLTLLERSFDNSQFISKN</sequence>
<evidence type="ECO:0000256" key="4">
    <source>
        <dbReference type="ARBA" id="ARBA00023065"/>
    </source>
</evidence>
<dbReference type="InterPro" id="IPR000711">
    <property type="entry name" value="ATPase_OSCP/dsu"/>
</dbReference>
<dbReference type="Pfam" id="PF00213">
    <property type="entry name" value="OSCP"/>
    <property type="match status" value="1"/>
</dbReference>
<dbReference type="HAMAP" id="MF_01416">
    <property type="entry name" value="ATP_synth_delta_bact"/>
    <property type="match status" value="1"/>
</dbReference>
<comment type="function">
    <text evidence="7">This protein is part of the stalk that links CF(0) to CF(1). It either transmits conformational changes from CF(0) to CF(1) or is implicated in proton conduction.</text>
</comment>
<evidence type="ECO:0000313" key="9">
    <source>
        <dbReference type="Proteomes" id="UP000092967"/>
    </source>
</evidence>
<dbReference type="OrthoDB" id="9802471at2"/>
<dbReference type="GO" id="GO:0046933">
    <property type="term" value="F:proton-transporting ATP synthase activity, rotational mechanism"/>
    <property type="evidence" value="ECO:0007669"/>
    <property type="project" value="UniProtKB-UniRule"/>
</dbReference>
<evidence type="ECO:0000256" key="1">
    <source>
        <dbReference type="ARBA" id="ARBA00004370"/>
    </source>
</evidence>
<dbReference type="Gene3D" id="1.10.520.20">
    <property type="entry name" value="N-terminal domain of the delta subunit of the F1F0-ATP synthase"/>
    <property type="match status" value="1"/>
</dbReference>
<dbReference type="PRINTS" id="PR00125">
    <property type="entry name" value="ATPASEDELTA"/>
</dbReference>
<dbReference type="GO" id="GO:0005886">
    <property type="term" value="C:plasma membrane"/>
    <property type="evidence" value="ECO:0007669"/>
    <property type="project" value="UniProtKB-SubCell"/>
</dbReference>
<keyword evidence="6 7" id="KW-0066">ATP synthesis</keyword>
<keyword evidence="3 7" id="KW-0375">Hydrogen ion transport</keyword>
<organism evidence="8 9">
    <name type="scientific">Wenyingzhuangia fucanilytica</name>
    <dbReference type="NCBI Taxonomy" id="1790137"/>
    <lineage>
        <taxon>Bacteria</taxon>
        <taxon>Pseudomonadati</taxon>
        <taxon>Bacteroidota</taxon>
        <taxon>Flavobacteriia</taxon>
        <taxon>Flavobacteriales</taxon>
        <taxon>Flavobacteriaceae</taxon>
        <taxon>Wenyingzhuangia</taxon>
    </lineage>
</organism>
<dbReference type="AlphaFoldDB" id="A0A1B1Y9D8"/>
<keyword evidence="2 7" id="KW-0813">Transport</keyword>
<protein>
    <recommendedName>
        <fullName evidence="7">ATP synthase subunit delta</fullName>
    </recommendedName>
    <alternativeName>
        <fullName evidence="7">ATP synthase F(1) sector subunit delta</fullName>
    </alternativeName>
    <alternativeName>
        <fullName evidence="7">F-type ATPase subunit delta</fullName>
        <shortName evidence="7">F-ATPase subunit delta</shortName>
    </alternativeName>
</protein>
<keyword evidence="4 7" id="KW-0406">Ion transport</keyword>
<dbReference type="GO" id="GO:0045259">
    <property type="term" value="C:proton-transporting ATP synthase complex"/>
    <property type="evidence" value="ECO:0007669"/>
    <property type="project" value="UniProtKB-KW"/>
</dbReference>
<dbReference type="PANTHER" id="PTHR11910">
    <property type="entry name" value="ATP SYNTHASE DELTA CHAIN"/>
    <property type="match status" value="1"/>
</dbReference>
<keyword evidence="7" id="KW-0139">CF(1)</keyword>
<dbReference type="KEGG" id="wfu:AXE80_14055"/>
<evidence type="ECO:0000256" key="7">
    <source>
        <dbReference type="HAMAP-Rule" id="MF_01416"/>
    </source>
</evidence>
<dbReference type="EMBL" id="CP014224">
    <property type="protein sequence ID" value="ANW97348.1"/>
    <property type="molecule type" value="Genomic_DNA"/>
</dbReference>
<dbReference type="SUPFAM" id="SSF47928">
    <property type="entry name" value="N-terminal domain of the delta subunit of the F1F0-ATP synthase"/>
    <property type="match status" value="1"/>
</dbReference>
<dbReference type="Proteomes" id="UP000092967">
    <property type="component" value="Chromosome"/>
</dbReference>
<evidence type="ECO:0000256" key="3">
    <source>
        <dbReference type="ARBA" id="ARBA00022781"/>
    </source>
</evidence>
<dbReference type="InterPro" id="IPR026015">
    <property type="entry name" value="ATP_synth_OSCP/delta_N_sf"/>
</dbReference>
<reference evidence="8 9" key="1">
    <citation type="submission" date="2016-02" db="EMBL/GenBank/DDBJ databases">
        <authorList>
            <person name="Wen L."/>
            <person name="He K."/>
            <person name="Yang H."/>
        </authorList>
    </citation>
    <scope>NUCLEOTIDE SEQUENCE [LARGE SCALE GENOMIC DNA]</scope>
    <source>
        <strain evidence="8 9">CZ1127</strain>
    </source>
</reference>
<evidence type="ECO:0000256" key="5">
    <source>
        <dbReference type="ARBA" id="ARBA00023136"/>
    </source>
</evidence>
<comment type="function">
    <text evidence="7">F(1)F(0) ATP synthase produces ATP from ADP in the presence of a proton or sodium gradient. F-type ATPases consist of two structural domains, F(1) containing the extramembraneous catalytic core and F(0) containing the membrane proton channel, linked together by a central stalk and a peripheral stalk. During catalysis, ATP synthesis in the catalytic domain of F(1) is coupled via a rotary mechanism of the central stalk subunits to proton translocation.</text>
</comment>
<dbReference type="RefSeq" id="WP_068828479.1">
    <property type="nucleotide sequence ID" value="NZ_CP014224.1"/>
</dbReference>